<gene>
    <name evidence="7" type="ORF">SAMN05216463_11895</name>
</gene>
<protein>
    <submittedName>
        <fullName evidence="7">NlpC/P60 family protein</fullName>
    </submittedName>
</protein>
<dbReference type="PANTHER" id="PTHR47053">
    <property type="entry name" value="MUREIN DD-ENDOPEPTIDASE MEPH-RELATED"/>
    <property type="match status" value="1"/>
</dbReference>
<dbReference type="PROSITE" id="PS51935">
    <property type="entry name" value="NLPC_P60"/>
    <property type="match status" value="1"/>
</dbReference>
<dbReference type="OrthoDB" id="9807055at2"/>
<evidence type="ECO:0000256" key="2">
    <source>
        <dbReference type="ARBA" id="ARBA00022670"/>
    </source>
</evidence>
<dbReference type="InterPro" id="IPR000064">
    <property type="entry name" value="NLP_P60_dom"/>
</dbReference>
<dbReference type="InterPro" id="IPR051202">
    <property type="entry name" value="Peptidase_C40"/>
</dbReference>
<evidence type="ECO:0000313" key="7">
    <source>
        <dbReference type="EMBL" id="SHK99263.1"/>
    </source>
</evidence>
<sequence>MKKLFIFALMMMLSVSDIALGKINPDQDPDEEEAEIGNFDFIYGPQDNLNEEFERTEMLMSEAFSHLGTRYRSGAKGPSAFDCSGFTSYVYKQMTDVFIGASSKDQYARNIPITRDELKCGDLVFFTSPRSGRNVGHVGIVVDVDPVTQNFTFIHASTNSGVKISNSTDSGYAKRYVGARRIQL</sequence>
<dbReference type="Pfam" id="PF00877">
    <property type="entry name" value="NLPC_P60"/>
    <property type="match status" value="1"/>
</dbReference>
<comment type="similarity">
    <text evidence="1">Belongs to the peptidase C40 family.</text>
</comment>
<proteinExistence type="inferred from homology"/>
<dbReference type="PANTHER" id="PTHR47053:SF1">
    <property type="entry name" value="MUREIN DD-ENDOPEPTIDASE MEPH-RELATED"/>
    <property type="match status" value="1"/>
</dbReference>
<dbReference type="GO" id="GO:0006508">
    <property type="term" value="P:proteolysis"/>
    <property type="evidence" value="ECO:0007669"/>
    <property type="project" value="UniProtKB-KW"/>
</dbReference>
<evidence type="ECO:0000256" key="1">
    <source>
        <dbReference type="ARBA" id="ARBA00007074"/>
    </source>
</evidence>
<reference evidence="7 8" key="1">
    <citation type="submission" date="2016-11" db="EMBL/GenBank/DDBJ databases">
        <authorList>
            <person name="Jaros S."/>
            <person name="Januszkiewicz K."/>
            <person name="Wedrychowicz H."/>
        </authorList>
    </citation>
    <scope>NUCLEOTIDE SEQUENCE [LARGE SCALE GENOMIC DNA]</scope>
    <source>
        <strain evidence="7 8">KHT3</strain>
    </source>
</reference>
<feature type="domain" description="NlpC/P60" evidence="6">
    <location>
        <begin position="53"/>
        <end position="183"/>
    </location>
</feature>
<organism evidence="7 8">
    <name type="scientific">Xylanibacter ruminicola</name>
    <name type="common">Prevotella ruminicola</name>
    <dbReference type="NCBI Taxonomy" id="839"/>
    <lineage>
        <taxon>Bacteria</taxon>
        <taxon>Pseudomonadati</taxon>
        <taxon>Bacteroidota</taxon>
        <taxon>Bacteroidia</taxon>
        <taxon>Bacteroidales</taxon>
        <taxon>Prevotellaceae</taxon>
        <taxon>Xylanibacter</taxon>
    </lineage>
</organism>
<dbReference type="EMBL" id="FRBD01000018">
    <property type="protein sequence ID" value="SHK99263.1"/>
    <property type="molecule type" value="Genomic_DNA"/>
</dbReference>
<keyword evidence="3" id="KW-0378">Hydrolase</keyword>
<keyword evidence="4" id="KW-0788">Thiol protease</keyword>
<keyword evidence="2" id="KW-0645">Protease</keyword>
<evidence type="ECO:0000256" key="4">
    <source>
        <dbReference type="ARBA" id="ARBA00022807"/>
    </source>
</evidence>
<dbReference type="SUPFAM" id="SSF54001">
    <property type="entry name" value="Cysteine proteinases"/>
    <property type="match status" value="1"/>
</dbReference>
<name>A0A1M6X011_XYLRU</name>
<dbReference type="Proteomes" id="UP000184130">
    <property type="component" value="Unassembled WGS sequence"/>
</dbReference>
<dbReference type="InterPro" id="IPR038765">
    <property type="entry name" value="Papain-like_cys_pep_sf"/>
</dbReference>
<feature type="signal peptide" evidence="5">
    <location>
        <begin position="1"/>
        <end position="19"/>
    </location>
</feature>
<accession>A0A1M6X011</accession>
<evidence type="ECO:0000256" key="5">
    <source>
        <dbReference type="SAM" id="SignalP"/>
    </source>
</evidence>
<dbReference type="Gene3D" id="3.90.1720.10">
    <property type="entry name" value="endopeptidase domain like (from Nostoc punctiforme)"/>
    <property type="match status" value="1"/>
</dbReference>
<evidence type="ECO:0000259" key="6">
    <source>
        <dbReference type="PROSITE" id="PS51935"/>
    </source>
</evidence>
<dbReference type="AlphaFoldDB" id="A0A1M6X011"/>
<evidence type="ECO:0000313" key="8">
    <source>
        <dbReference type="Proteomes" id="UP000184130"/>
    </source>
</evidence>
<feature type="chain" id="PRO_5009922239" evidence="5">
    <location>
        <begin position="20"/>
        <end position="184"/>
    </location>
</feature>
<keyword evidence="5" id="KW-0732">Signal</keyword>
<dbReference type="GO" id="GO:0008234">
    <property type="term" value="F:cysteine-type peptidase activity"/>
    <property type="evidence" value="ECO:0007669"/>
    <property type="project" value="UniProtKB-KW"/>
</dbReference>
<dbReference type="RefSeq" id="WP_073209935.1">
    <property type="nucleotide sequence ID" value="NZ_FRBD01000018.1"/>
</dbReference>
<evidence type="ECO:0000256" key="3">
    <source>
        <dbReference type="ARBA" id="ARBA00022801"/>
    </source>
</evidence>